<reference evidence="1 2" key="1">
    <citation type="journal article" date="2018" name="Appl. Environ. Microbiol.">
        <title>Genome rearrangement shapes Prochlorococcus ecological adaptation.</title>
        <authorList>
            <person name="Yan W."/>
            <person name="Wei S."/>
            <person name="Wang Q."/>
            <person name="Xiao X."/>
            <person name="Zeng Q."/>
            <person name="Jiao N."/>
            <person name="Zhang R."/>
        </authorList>
    </citation>
    <scope>NUCLEOTIDE SEQUENCE [LARGE SCALE GENOMIC DNA]</scope>
    <source>
        <strain evidence="1 2">XMU1408</strain>
    </source>
</reference>
<evidence type="ECO:0000313" key="1">
    <source>
        <dbReference type="EMBL" id="PYE02868.1"/>
    </source>
</evidence>
<protein>
    <submittedName>
        <fullName evidence="1">Uncharacterized protein</fullName>
    </submittedName>
</protein>
<sequence length="111" mass="12971">MANSWDNYFSHYSDWDDAHCFNVRLELKFEENIKSLGYVENVSSDDLFIIDNSFSNQALPQSQTYIKSKNEISLSFDVPYDWSIDTDWEDKALVLLGLNDEWVIDSSVEDK</sequence>
<dbReference type="EMBL" id="QJUE01000002">
    <property type="protein sequence ID" value="PYE02868.1"/>
    <property type="molecule type" value="Genomic_DNA"/>
</dbReference>
<dbReference type="Proteomes" id="UP000247807">
    <property type="component" value="Unassembled WGS sequence"/>
</dbReference>
<gene>
    <name evidence="1" type="ORF">DNJ73_03730</name>
</gene>
<proteinExistence type="predicted"/>
<organism evidence="1 2">
    <name type="scientific">Prochlorococcus marinus XMU1408</name>
    <dbReference type="NCBI Taxonomy" id="2213228"/>
    <lineage>
        <taxon>Bacteria</taxon>
        <taxon>Bacillati</taxon>
        <taxon>Cyanobacteriota</taxon>
        <taxon>Cyanophyceae</taxon>
        <taxon>Synechococcales</taxon>
        <taxon>Prochlorococcaceae</taxon>
        <taxon>Prochlorococcus</taxon>
    </lineage>
</organism>
<dbReference type="AlphaFoldDB" id="A0A318R4U1"/>
<comment type="caution">
    <text evidence="1">The sequence shown here is derived from an EMBL/GenBank/DDBJ whole genome shotgun (WGS) entry which is preliminary data.</text>
</comment>
<evidence type="ECO:0000313" key="2">
    <source>
        <dbReference type="Proteomes" id="UP000247807"/>
    </source>
</evidence>
<accession>A0A318R4U1</accession>
<name>A0A318R4U1_PROMR</name>
<dbReference type="RefSeq" id="WP_158466365.1">
    <property type="nucleotide sequence ID" value="NZ_QJUE01000002.1"/>
</dbReference>
<dbReference type="OrthoDB" id="540623at2"/>